<evidence type="ECO:0000256" key="1">
    <source>
        <dbReference type="ARBA" id="ARBA00022676"/>
    </source>
</evidence>
<accession>A0A1H2XPS7</accession>
<gene>
    <name evidence="4" type="ORF">SAMN05216495_10944</name>
</gene>
<sequence>MKTFEPGFFALENFIVKQETFDAREPHSGEPWHVAYNVNDPFFRIMGASMVSVLENNPDHPFVFHLFTDGYSRDNAEKIRQLAEKWHCRCTLYELDMEPFQDFHVKVARFSRITYGRLYMAKVLKKETDRFLYLDADTMVIRPLEELFALPMEGKAMGAVSERPKDAAYRGGYLKLKNGKYFNDGIMIINIPEWEKQGITEKAFSFQKEPRERFLGQSQDVLNLTFDGTNLFLPPVYNEFGGGEDDQGHGVIIHWTGRRKPWQMVLAPFDAQWRQYNALSPWETITNTLPIKKPENYHDFKQWAKYRKKDSLADYLWGMGWYALLKLRYKL</sequence>
<reference evidence="4 5" key="1">
    <citation type="submission" date="2016-10" db="EMBL/GenBank/DDBJ databases">
        <authorList>
            <person name="Varghese N."/>
            <person name="Submissions S."/>
        </authorList>
    </citation>
    <scope>NUCLEOTIDE SEQUENCE [LARGE SCALE GENOMIC DNA]</scope>
    <source>
        <strain evidence="4 5">WCC6</strain>
    </source>
</reference>
<evidence type="ECO:0000313" key="5">
    <source>
        <dbReference type="Proteomes" id="UP000182379"/>
    </source>
</evidence>
<dbReference type="Proteomes" id="UP000182379">
    <property type="component" value="Unassembled WGS sequence"/>
</dbReference>
<keyword evidence="1" id="KW-0328">Glycosyltransferase</keyword>
<dbReference type="GO" id="GO:0046872">
    <property type="term" value="F:metal ion binding"/>
    <property type="evidence" value="ECO:0007669"/>
    <property type="project" value="UniProtKB-KW"/>
</dbReference>
<dbReference type="PANTHER" id="PTHR13778">
    <property type="entry name" value="GLYCOSYLTRANSFERASE 8 DOMAIN-CONTAINING PROTEIN"/>
    <property type="match status" value="1"/>
</dbReference>
<evidence type="ECO:0000256" key="2">
    <source>
        <dbReference type="ARBA" id="ARBA00022679"/>
    </source>
</evidence>
<dbReference type="SUPFAM" id="SSF53448">
    <property type="entry name" value="Nucleotide-diphospho-sugar transferases"/>
    <property type="match status" value="1"/>
</dbReference>
<evidence type="ECO:0000313" key="4">
    <source>
        <dbReference type="EMBL" id="SDW94329.1"/>
    </source>
</evidence>
<dbReference type="GO" id="GO:0016757">
    <property type="term" value="F:glycosyltransferase activity"/>
    <property type="evidence" value="ECO:0007669"/>
    <property type="project" value="UniProtKB-KW"/>
</dbReference>
<protein>
    <submittedName>
        <fullName evidence="4">UDP-glucose:(Glucosyl)LPS alpha-1,3-glucosyltransferase</fullName>
    </submittedName>
</protein>
<dbReference type="InterPro" id="IPR050748">
    <property type="entry name" value="Glycosyltrans_8_dom-fam"/>
</dbReference>
<evidence type="ECO:0000256" key="3">
    <source>
        <dbReference type="ARBA" id="ARBA00022723"/>
    </source>
</evidence>
<dbReference type="Pfam" id="PF01501">
    <property type="entry name" value="Glyco_transf_8"/>
    <property type="match status" value="1"/>
</dbReference>
<dbReference type="CDD" id="cd04194">
    <property type="entry name" value="GT8_A4GalT_like"/>
    <property type="match status" value="1"/>
</dbReference>
<dbReference type="InterPro" id="IPR002495">
    <property type="entry name" value="Glyco_trans_8"/>
</dbReference>
<name>A0A1H2XPS7_ACIFE</name>
<dbReference type="PANTHER" id="PTHR13778:SF47">
    <property type="entry name" value="LIPOPOLYSACCHARIDE 1,3-GALACTOSYLTRANSFERASE"/>
    <property type="match status" value="1"/>
</dbReference>
<keyword evidence="2 4" id="KW-0808">Transferase</keyword>
<dbReference type="EMBL" id="FNOP01000009">
    <property type="protein sequence ID" value="SDW94329.1"/>
    <property type="molecule type" value="Genomic_DNA"/>
</dbReference>
<dbReference type="InterPro" id="IPR029044">
    <property type="entry name" value="Nucleotide-diphossugar_trans"/>
</dbReference>
<keyword evidence="3" id="KW-0479">Metal-binding</keyword>
<comment type="caution">
    <text evidence="4">The sequence shown here is derived from an EMBL/GenBank/DDBJ whole genome shotgun (WGS) entry which is preliminary data.</text>
</comment>
<organism evidence="4 5">
    <name type="scientific">Acidaminococcus fermentans</name>
    <dbReference type="NCBI Taxonomy" id="905"/>
    <lineage>
        <taxon>Bacteria</taxon>
        <taxon>Bacillati</taxon>
        <taxon>Bacillota</taxon>
        <taxon>Negativicutes</taxon>
        <taxon>Acidaminococcales</taxon>
        <taxon>Acidaminococcaceae</taxon>
        <taxon>Acidaminococcus</taxon>
    </lineage>
</organism>
<dbReference type="AlphaFoldDB" id="A0A1H2XPS7"/>
<proteinExistence type="predicted"/>
<dbReference type="Gene3D" id="3.90.550.10">
    <property type="entry name" value="Spore Coat Polysaccharide Biosynthesis Protein SpsA, Chain A"/>
    <property type="match status" value="1"/>
</dbReference>
<dbReference type="RefSeq" id="WP_074706242.1">
    <property type="nucleotide sequence ID" value="NZ_CAMEFB010000002.1"/>
</dbReference>